<dbReference type="SMART" id="SM00829">
    <property type="entry name" value="PKS_ER"/>
    <property type="match status" value="1"/>
</dbReference>
<keyword evidence="1" id="KW-0521">NADP</keyword>
<dbReference type="SUPFAM" id="SSF50129">
    <property type="entry name" value="GroES-like"/>
    <property type="match status" value="1"/>
</dbReference>
<dbReference type="PANTHER" id="PTHR48106">
    <property type="entry name" value="QUINONE OXIDOREDUCTASE PIG3-RELATED"/>
    <property type="match status" value="1"/>
</dbReference>
<organism evidence="4 5">
    <name type="scientific">Paractinoplanes tereljensis</name>
    <dbReference type="NCBI Taxonomy" id="571912"/>
    <lineage>
        <taxon>Bacteria</taxon>
        <taxon>Bacillati</taxon>
        <taxon>Actinomycetota</taxon>
        <taxon>Actinomycetes</taxon>
        <taxon>Micromonosporales</taxon>
        <taxon>Micromonosporaceae</taxon>
        <taxon>Paractinoplanes</taxon>
    </lineage>
</organism>
<dbReference type="EMBL" id="BOMY01000031">
    <property type="protein sequence ID" value="GIF21766.1"/>
    <property type="molecule type" value="Genomic_DNA"/>
</dbReference>
<dbReference type="InterPro" id="IPR036291">
    <property type="entry name" value="NAD(P)-bd_dom_sf"/>
</dbReference>
<dbReference type="Pfam" id="PF13602">
    <property type="entry name" value="ADH_zinc_N_2"/>
    <property type="match status" value="1"/>
</dbReference>
<dbReference type="CDD" id="cd05289">
    <property type="entry name" value="MDR_like_2"/>
    <property type="match status" value="1"/>
</dbReference>
<dbReference type="Pfam" id="PF08240">
    <property type="entry name" value="ADH_N"/>
    <property type="match status" value="1"/>
</dbReference>
<evidence type="ECO:0000259" key="3">
    <source>
        <dbReference type="SMART" id="SM00829"/>
    </source>
</evidence>
<dbReference type="SUPFAM" id="SSF51735">
    <property type="entry name" value="NAD(P)-binding Rossmann-fold domains"/>
    <property type="match status" value="1"/>
</dbReference>
<proteinExistence type="predicted"/>
<protein>
    <submittedName>
        <fullName evidence="4">NADPH:quinone reductase</fullName>
    </submittedName>
</protein>
<keyword evidence="2" id="KW-0560">Oxidoreductase</keyword>
<dbReference type="InterPro" id="IPR011032">
    <property type="entry name" value="GroES-like_sf"/>
</dbReference>
<name>A0A919NMW8_9ACTN</name>
<sequence>MTRAVVISGYGPPEVLQIGETEVGPPGPGQIRVAVRFAGVGPTDLAIRAGHLAAVFPAGPGAVLGFEAAGVVESAGPDVTDVTTGDEVAVFLPGLGGYAELAVADFWVRKPASVTWTDAAALPASGEAAARVLDQLAVGAGETLLLLGAAGSVGRIATQLAVARGVTVIAAVRPGDFAAARELGATPVDYATLGATPADAALGDRKVDAVFDASGRSDLPAAIALAGGPQRVITLADHRAHDLGVTLSNVVPEGVPAALNLVMSELAAGRLTLQPQTVAPLADAAAVHARLESGDLRTKVVLKI</sequence>
<evidence type="ECO:0000313" key="4">
    <source>
        <dbReference type="EMBL" id="GIF21766.1"/>
    </source>
</evidence>
<dbReference type="GO" id="GO:0070402">
    <property type="term" value="F:NADPH binding"/>
    <property type="evidence" value="ECO:0007669"/>
    <property type="project" value="TreeGrafter"/>
</dbReference>
<dbReference type="GO" id="GO:0016651">
    <property type="term" value="F:oxidoreductase activity, acting on NAD(P)H"/>
    <property type="evidence" value="ECO:0007669"/>
    <property type="project" value="TreeGrafter"/>
</dbReference>
<keyword evidence="5" id="KW-1185">Reference proteome</keyword>
<dbReference type="InterPro" id="IPR013154">
    <property type="entry name" value="ADH-like_N"/>
</dbReference>
<evidence type="ECO:0000313" key="5">
    <source>
        <dbReference type="Proteomes" id="UP000623608"/>
    </source>
</evidence>
<dbReference type="Proteomes" id="UP000623608">
    <property type="component" value="Unassembled WGS sequence"/>
</dbReference>
<accession>A0A919NMW8</accession>
<evidence type="ECO:0000256" key="1">
    <source>
        <dbReference type="ARBA" id="ARBA00022857"/>
    </source>
</evidence>
<evidence type="ECO:0000256" key="2">
    <source>
        <dbReference type="ARBA" id="ARBA00023002"/>
    </source>
</evidence>
<gene>
    <name evidence="4" type="ORF">Ate02nite_44960</name>
</gene>
<reference evidence="4" key="1">
    <citation type="submission" date="2021-01" db="EMBL/GenBank/DDBJ databases">
        <title>Whole genome shotgun sequence of Actinoplanes tereljensis NBRC 105297.</title>
        <authorList>
            <person name="Komaki H."/>
            <person name="Tamura T."/>
        </authorList>
    </citation>
    <scope>NUCLEOTIDE SEQUENCE</scope>
    <source>
        <strain evidence="4">NBRC 105297</strain>
    </source>
</reference>
<dbReference type="AlphaFoldDB" id="A0A919NMW8"/>
<dbReference type="Gene3D" id="3.90.180.10">
    <property type="entry name" value="Medium-chain alcohol dehydrogenases, catalytic domain"/>
    <property type="match status" value="1"/>
</dbReference>
<dbReference type="RefSeq" id="WP_203808623.1">
    <property type="nucleotide sequence ID" value="NZ_BOMY01000031.1"/>
</dbReference>
<feature type="domain" description="Enoyl reductase (ER)" evidence="3">
    <location>
        <begin position="11"/>
        <end position="302"/>
    </location>
</feature>
<dbReference type="InterPro" id="IPR020843">
    <property type="entry name" value="ER"/>
</dbReference>
<dbReference type="Gene3D" id="3.40.50.720">
    <property type="entry name" value="NAD(P)-binding Rossmann-like Domain"/>
    <property type="match status" value="1"/>
</dbReference>
<comment type="caution">
    <text evidence="4">The sequence shown here is derived from an EMBL/GenBank/DDBJ whole genome shotgun (WGS) entry which is preliminary data.</text>
</comment>